<reference evidence="3" key="2">
    <citation type="submission" date="2017-05" db="EMBL/GenBank/DDBJ databases">
        <authorList>
            <consortium name="The Broad Institute Genomics Platform"/>
            <consortium name="The Broad Institute Genomic Center for Infectious Diseases"/>
            <person name="Earl A."/>
            <person name="Manson A."/>
            <person name="Schwartman J."/>
            <person name="Gilmore M."/>
            <person name="Abouelleil A."/>
            <person name="Cao P."/>
            <person name="Chapman S."/>
            <person name="Cusick C."/>
            <person name="Shea T."/>
            <person name="Young S."/>
            <person name="Neafsey D."/>
            <person name="Nusbaum C."/>
            <person name="Birren B."/>
        </authorList>
    </citation>
    <scope>NUCLEOTIDE SEQUENCE</scope>
    <source>
        <strain evidence="3">9E7_DIV0242</strain>
    </source>
</reference>
<dbReference type="EMBL" id="CP147247">
    <property type="protein sequence ID" value="WYJ88628.1"/>
    <property type="molecule type" value="Genomic_DNA"/>
</dbReference>
<sequence length="216" mass="24492">MVLSEEEQLEQIEAYAAEILAEDLSGHDMDHVYRVVRLAEQIAAEEACSLFIVQAGAYLHDVIDDKLIQNEEVACKKLHEFLLSISVDEATVKEILHVITNVSYSKEALQGRNESLTIEAKIVQDADRLDAMGAIGIIRTAYYGGKKGHKIHDPKRAVAQFKSKEAYREGSTVINHFYEKLLKLKSGLHTKCAKRIGEKRHHFLLLFLDEFLEEWG</sequence>
<dbReference type="Proteomes" id="UP000195141">
    <property type="component" value="Chromosome"/>
</dbReference>
<evidence type="ECO:0000313" key="2">
    <source>
        <dbReference type="EMBL" id="OTP18572.1"/>
    </source>
</evidence>
<dbReference type="Pfam" id="PF01966">
    <property type="entry name" value="HD"/>
    <property type="match status" value="1"/>
</dbReference>
<dbReference type="EMBL" id="NGMM01000001">
    <property type="protein sequence ID" value="OTP18572.1"/>
    <property type="molecule type" value="Genomic_DNA"/>
</dbReference>
<evidence type="ECO:0000313" key="3">
    <source>
        <dbReference type="EMBL" id="WYJ88628.1"/>
    </source>
</evidence>
<gene>
    <name evidence="3" type="ORF">A5888_000347</name>
    <name evidence="2" type="ORF">A5888_000386</name>
</gene>
<dbReference type="PROSITE" id="PS51831">
    <property type="entry name" value="HD"/>
    <property type="match status" value="1"/>
</dbReference>
<dbReference type="SUPFAM" id="SSF109604">
    <property type="entry name" value="HD-domain/PDEase-like"/>
    <property type="match status" value="1"/>
</dbReference>
<protein>
    <recommendedName>
        <fullName evidence="1">HD domain-containing protein</fullName>
    </recommendedName>
</protein>
<dbReference type="CDD" id="cd00077">
    <property type="entry name" value="HDc"/>
    <property type="match status" value="1"/>
</dbReference>
<evidence type="ECO:0000259" key="1">
    <source>
        <dbReference type="PROSITE" id="PS51831"/>
    </source>
</evidence>
<dbReference type="OrthoDB" id="9797344at2"/>
<reference evidence="3" key="3">
    <citation type="submission" date="2024-03" db="EMBL/GenBank/DDBJ databases">
        <title>The Genome Sequence of Enterococcus sp. DIV0242b.</title>
        <authorList>
            <consortium name="The Broad Institute Genomics Platform"/>
            <consortium name="The Broad Institute Microbial Omics Core"/>
            <consortium name="The Broad Institute Genomic Center for Infectious Diseases"/>
            <person name="Earl A."/>
            <person name="Manson A."/>
            <person name="Gilmore M."/>
            <person name="Schwartman J."/>
            <person name="Shea T."/>
            <person name="Abouelleil A."/>
            <person name="Cao P."/>
            <person name="Chapman S."/>
            <person name="Cusick C."/>
            <person name="Young S."/>
            <person name="Neafsey D."/>
            <person name="Nusbaum C."/>
            <person name="Birren B."/>
        </authorList>
    </citation>
    <scope>NUCLEOTIDE SEQUENCE</scope>
    <source>
        <strain evidence="3">9E7_DIV0242</strain>
    </source>
</reference>
<dbReference type="PANTHER" id="PTHR33594">
    <property type="entry name" value="SUPERFAMILY HYDROLASE, PUTATIVE (AFU_ORTHOLOGUE AFUA_1G03035)-RELATED"/>
    <property type="match status" value="1"/>
</dbReference>
<proteinExistence type="predicted"/>
<dbReference type="PANTHER" id="PTHR33594:SF1">
    <property type="entry name" value="HD_PDEASE DOMAIN-CONTAINING PROTEIN"/>
    <property type="match status" value="1"/>
</dbReference>
<dbReference type="Gene3D" id="1.20.58.1910">
    <property type="match status" value="1"/>
</dbReference>
<dbReference type="InterPro" id="IPR003607">
    <property type="entry name" value="HD/PDEase_dom"/>
</dbReference>
<dbReference type="AlphaFoldDB" id="A0A242KBP3"/>
<dbReference type="SMART" id="SM00471">
    <property type="entry name" value="HDc"/>
    <property type="match status" value="1"/>
</dbReference>
<reference evidence="2" key="1">
    <citation type="submission" date="2017-05" db="EMBL/GenBank/DDBJ databases">
        <title>The Genome Sequence of Enterococcus sp. 9E7_DIV0242.</title>
        <authorList>
            <consortium name="The Broad Institute Genomics Platform"/>
            <consortium name="The Broad Institute Genomic Center for Infectious Diseases"/>
            <person name="Earl A."/>
            <person name="Manson A."/>
            <person name="Schwartman J."/>
            <person name="Gilmore M."/>
            <person name="Abouelleil A."/>
            <person name="Cao P."/>
            <person name="Chapman S."/>
            <person name="Cusick C."/>
            <person name="Shea T."/>
            <person name="Young S."/>
            <person name="Neafsey D."/>
            <person name="Nusbaum C."/>
            <person name="Birren B."/>
        </authorList>
    </citation>
    <scope>NUCLEOTIDE SEQUENCE [LARGE SCALE GENOMIC DNA]</scope>
    <source>
        <strain evidence="2">9E7_DIV0242</strain>
    </source>
</reference>
<keyword evidence="4" id="KW-1185">Reference proteome</keyword>
<organism evidence="2">
    <name type="scientific">Candidatus Enterococcus clewellii</name>
    <dbReference type="NCBI Taxonomy" id="1834193"/>
    <lineage>
        <taxon>Bacteria</taxon>
        <taxon>Bacillati</taxon>
        <taxon>Bacillota</taxon>
        <taxon>Bacilli</taxon>
        <taxon>Lactobacillales</taxon>
        <taxon>Enterococcaceae</taxon>
        <taxon>Enterococcus</taxon>
    </lineage>
</organism>
<feature type="domain" description="HD" evidence="1">
    <location>
        <begin position="28"/>
        <end position="132"/>
    </location>
</feature>
<accession>A0A242KBP3</accession>
<dbReference type="InterPro" id="IPR006674">
    <property type="entry name" value="HD_domain"/>
</dbReference>
<dbReference type="RefSeq" id="WP_086347545.1">
    <property type="nucleotide sequence ID" value="NZ_CP147247.1"/>
</dbReference>
<evidence type="ECO:0000313" key="4">
    <source>
        <dbReference type="Proteomes" id="UP000195141"/>
    </source>
</evidence>
<dbReference type="Gene3D" id="1.10.472.50">
    <property type="entry name" value="HD-domain/PDEase-like"/>
    <property type="match status" value="1"/>
</dbReference>
<name>A0A242KBP3_9ENTE</name>